<reference evidence="2" key="1">
    <citation type="submission" date="2023-10" db="EMBL/GenBank/DDBJ databases">
        <title>Screening of Alkalihalophilus pseudofirmusBZ-TG-HK211 and Its Alleviation of Salt Stress on Rapeseed Growth.</title>
        <authorList>
            <person name="Zhao B."/>
            <person name="Guo T."/>
        </authorList>
    </citation>
    <scope>NUCLEOTIDE SEQUENCE</scope>
    <source>
        <strain evidence="2">BZ-TG-HK211</strain>
    </source>
</reference>
<dbReference type="Proteomes" id="UP001285636">
    <property type="component" value="Unassembled WGS sequence"/>
</dbReference>
<accession>A0AAJ2NST9</accession>
<proteinExistence type="predicted"/>
<evidence type="ECO:0000313" key="2">
    <source>
        <dbReference type="EMBL" id="MDV2887975.1"/>
    </source>
</evidence>
<gene>
    <name evidence="2" type="ORF">RYX45_22670</name>
</gene>
<evidence type="ECO:0000256" key="1">
    <source>
        <dbReference type="SAM" id="Phobius"/>
    </source>
</evidence>
<dbReference type="EMBL" id="JAWJAY010000743">
    <property type="protein sequence ID" value="MDV2887975.1"/>
    <property type="molecule type" value="Genomic_DNA"/>
</dbReference>
<organism evidence="2 3">
    <name type="scientific">Alkalihalophilus pseudofirmus</name>
    <name type="common">Bacillus pseudofirmus</name>
    <dbReference type="NCBI Taxonomy" id="79885"/>
    <lineage>
        <taxon>Bacteria</taxon>
        <taxon>Bacillati</taxon>
        <taxon>Bacillota</taxon>
        <taxon>Bacilli</taxon>
        <taxon>Bacillales</taxon>
        <taxon>Bacillaceae</taxon>
        <taxon>Alkalihalophilus</taxon>
    </lineage>
</organism>
<dbReference type="AlphaFoldDB" id="A0AAJ2NST9"/>
<feature type="non-terminal residue" evidence="2">
    <location>
        <position position="88"/>
    </location>
</feature>
<feature type="non-terminal residue" evidence="2">
    <location>
        <position position="1"/>
    </location>
</feature>
<comment type="caution">
    <text evidence="2">The sequence shown here is derived from an EMBL/GenBank/DDBJ whole genome shotgun (WGS) entry which is preliminary data.</text>
</comment>
<evidence type="ECO:0000313" key="3">
    <source>
        <dbReference type="Proteomes" id="UP001285636"/>
    </source>
</evidence>
<sequence length="88" mass="9631">LRRFNEVEPSGFNELSDSAQQDILAMDPQQLITREAQESVESSFAAVGPEGEALYEEWLHAIQLSLSSGISALFFVGLIFAVLTLVCV</sequence>
<feature type="transmembrane region" description="Helical" evidence="1">
    <location>
        <begin position="64"/>
        <end position="87"/>
    </location>
</feature>
<keyword evidence="1" id="KW-1133">Transmembrane helix</keyword>
<keyword evidence="1" id="KW-0812">Transmembrane</keyword>
<keyword evidence="1" id="KW-0472">Membrane</keyword>
<protein>
    <submittedName>
        <fullName evidence="2">Uncharacterized protein</fullName>
    </submittedName>
</protein>
<name>A0AAJ2NST9_ALKPS</name>